<keyword evidence="2" id="KW-1185">Reference proteome</keyword>
<dbReference type="STRING" id="188906.SAMN04488526_1818"/>
<protein>
    <recommendedName>
        <fullName evidence="3">DUF4426 domain-containing protein</fullName>
    </recommendedName>
</protein>
<dbReference type="EMBL" id="FNZQ01000002">
    <property type="protein sequence ID" value="SEL02065.1"/>
    <property type="molecule type" value="Genomic_DNA"/>
</dbReference>
<dbReference type="OrthoDB" id="6173967at2"/>
<evidence type="ECO:0008006" key="3">
    <source>
        <dbReference type="Google" id="ProtNLM"/>
    </source>
</evidence>
<proteinExistence type="predicted"/>
<organism evidence="1 2">
    <name type="scientific">Jannaschia helgolandensis</name>
    <dbReference type="NCBI Taxonomy" id="188906"/>
    <lineage>
        <taxon>Bacteria</taxon>
        <taxon>Pseudomonadati</taxon>
        <taxon>Pseudomonadota</taxon>
        <taxon>Alphaproteobacteria</taxon>
        <taxon>Rhodobacterales</taxon>
        <taxon>Roseobacteraceae</taxon>
        <taxon>Jannaschia</taxon>
    </lineage>
</organism>
<name>A0A1H7LU91_9RHOB</name>
<gene>
    <name evidence="1" type="ORF">SAMN04488526_1818</name>
</gene>
<evidence type="ECO:0000313" key="1">
    <source>
        <dbReference type="EMBL" id="SEL02065.1"/>
    </source>
</evidence>
<reference evidence="1 2" key="1">
    <citation type="submission" date="2016-10" db="EMBL/GenBank/DDBJ databases">
        <authorList>
            <person name="de Groot N.N."/>
        </authorList>
    </citation>
    <scope>NUCLEOTIDE SEQUENCE [LARGE SCALE GENOMIC DNA]</scope>
    <source>
        <strain evidence="1 2">DSM 14858</strain>
    </source>
</reference>
<evidence type="ECO:0000313" key="2">
    <source>
        <dbReference type="Proteomes" id="UP000199283"/>
    </source>
</evidence>
<dbReference type="AlphaFoldDB" id="A0A1H7LU91"/>
<dbReference type="Proteomes" id="UP000199283">
    <property type="component" value="Unassembled WGS sequence"/>
</dbReference>
<sequence>MIISSSRPLGPMQTLRQGLAALLLVFAGAAYGQTSSDYAVVDGVTIYYAVLPAEMLRGFPPGSDEVQMHGGVPGGKHIHHVQIALFDAGTSVRITDARVTATVAEVGLSSEELSLKPFLVGDALTYGGYFEFQKRELYKIDVRAALPDGGRVIEKTFNYRHQ</sequence>
<dbReference type="RefSeq" id="WP_139204686.1">
    <property type="nucleotide sequence ID" value="NZ_FNZQ01000002.1"/>
</dbReference>
<accession>A0A1H7LU91</accession>